<evidence type="ECO:0000313" key="5">
    <source>
        <dbReference type="EMBL" id="KAK7861303.1"/>
    </source>
</evidence>
<dbReference type="InterPro" id="IPR002182">
    <property type="entry name" value="NB-ARC"/>
</dbReference>
<dbReference type="GO" id="GO:0006952">
    <property type="term" value="P:defense response"/>
    <property type="evidence" value="ECO:0007669"/>
    <property type="project" value="UniProtKB-KW"/>
</dbReference>
<sequence>MPNYNILVTSRTALPGYSFTYNLKPLNDEDATTLLRHSASLQDGISHISVEVIKKVLCKCDTYGCNHHLLEGPFRKQRSEKYLRCCMTQLRMWEAKSSRSNLFKKKFEFNLDLLAPVVEEINEKLDCPEKETQSLIKKMKDAKQVIHICSEIRELNKFYPIYSKKLIKLDEAIVWFCKVHMQAQNRGDILQILEQWKPTREEMKPPILKIGRLSCSVPRPLDFTVGLDVPLKELKTQLLKAKKQQLLLTAPGGCGKTALVKMLGHDQEIKGKFEDYIFFVPVSKTLNLMVILQRLFHNICHQEPEFLSDEDAINQLQELLTQIGSSPILLILDDVPLNDLDATTLLRHSASLQDGSSHIPVVVIQK</sequence>
<dbReference type="GO" id="GO:0043531">
    <property type="term" value="F:ADP binding"/>
    <property type="evidence" value="ECO:0007669"/>
    <property type="project" value="InterPro"/>
</dbReference>
<name>A0AAW0MBP0_QUESU</name>
<reference evidence="5" key="2">
    <citation type="journal article" date="2018" name="Sci. Data">
        <title>The draft genome sequence of cork oak.</title>
        <authorList>
            <person name="Ramos A.M."/>
            <person name="Usie A."/>
            <person name="Barbosa P."/>
            <person name="Barros P.M."/>
            <person name="Capote T."/>
            <person name="Chaves I."/>
            <person name="Simoes F."/>
            <person name="Abreu I."/>
            <person name="Carrasquinho I."/>
            <person name="Faro C."/>
            <person name="Guimaraes J.B."/>
            <person name="Mendonca D."/>
            <person name="Nobrega F."/>
            <person name="Rodrigues L."/>
            <person name="Saibo N.J.M."/>
            <person name="Varela M.C."/>
            <person name="Egas C."/>
            <person name="Matos J."/>
            <person name="Miguel C.M."/>
            <person name="Oliveira M.M."/>
            <person name="Ricardo C.P."/>
            <person name="Goncalves S."/>
        </authorList>
    </citation>
    <scope>NUCLEOTIDE SEQUENCE [LARGE SCALE GENOMIC DNA]</scope>
    <source>
        <strain evidence="5">HL8</strain>
    </source>
</reference>
<gene>
    <name evidence="5" type="ORF">CFP56_011310</name>
</gene>
<comment type="caution">
    <text evidence="5">The sequence shown here is derived from an EMBL/GenBank/DDBJ whole genome shotgun (WGS) entry which is preliminary data.</text>
</comment>
<dbReference type="SUPFAM" id="SSF52540">
    <property type="entry name" value="P-loop containing nucleoside triphosphate hydrolases"/>
    <property type="match status" value="1"/>
</dbReference>
<evidence type="ECO:0000259" key="3">
    <source>
        <dbReference type="Pfam" id="PF00931"/>
    </source>
</evidence>
<dbReference type="EMBL" id="PKMF04000002">
    <property type="protein sequence ID" value="KAK7861303.1"/>
    <property type="molecule type" value="Genomic_DNA"/>
</dbReference>
<accession>A0AAW0MBP0</accession>
<evidence type="ECO:0000256" key="2">
    <source>
        <dbReference type="ARBA" id="ARBA00022821"/>
    </source>
</evidence>
<dbReference type="AlphaFoldDB" id="A0AAW0MBP0"/>
<feature type="non-terminal residue" evidence="5">
    <location>
        <position position="366"/>
    </location>
</feature>
<evidence type="ECO:0000256" key="1">
    <source>
        <dbReference type="ARBA" id="ARBA00008894"/>
    </source>
</evidence>
<proteinExistence type="inferred from homology"/>
<comment type="similarity">
    <text evidence="1">Belongs to the disease resistance NB-LRR family.</text>
</comment>
<dbReference type="InterPro" id="IPR027417">
    <property type="entry name" value="P-loop_NTPase"/>
</dbReference>
<feature type="domain" description="RPW8" evidence="4">
    <location>
        <begin position="116"/>
        <end position="203"/>
    </location>
</feature>
<dbReference type="InterPro" id="IPR008808">
    <property type="entry name" value="Powdery_mildew-R_dom"/>
</dbReference>
<protein>
    <submittedName>
        <fullName evidence="5">Disease resistance protein</fullName>
    </submittedName>
</protein>
<reference evidence="5" key="1">
    <citation type="submission" date="2017-12" db="EMBL/GenBank/DDBJ databases">
        <authorList>
            <person name="Barbosa P."/>
            <person name="Usie A."/>
            <person name="Ramos A.M."/>
        </authorList>
    </citation>
    <scope>NUCLEOTIDE SEQUENCE</scope>
    <source>
        <strain evidence="5">HL8</strain>
        <tissue evidence="5">Leaves</tissue>
    </source>
</reference>
<dbReference type="PANTHER" id="PTHR36766:SF3">
    <property type="entry name" value="RPW8 DOMAIN-CONTAINING PROTEIN"/>
    <property type="match status" value="1"/>
</dbReference>
<dbReference type="Gene3D" id="3.40.50.300">
    <property type="entry name" value="P-loop containing nucleotide triphosphate hydrolases"/>
    <property type="match status" value="1"/>
</dbReference>
<feature type="domain" description="NB-ARC" evidence="3">
    <location>
        <begin position="231"/>
        <end position="337"/>
    </location>
</feature>
<reference evidence="5" key="3">
    <citation type="submission" date="2023-07" db="EMBL/GenBank/DDBJ databases">
        <title>An improved reference 1 genome and first organelle genomes of Quercus suber.</title>
        <authorList>
            <consortium name="Genosuber Consortium"/>
            <person name="Usie A."/>
            <person name="Serra O."/>
            <person name="Barros P."/>
        </authorList>
    </citation>
    <scope>NUCLEOTIDE SEQUENCE</scope>
    <source>
        <strain evidence="5">HL8</strain>
        <tissue evidence="5">Leaves</tissue>
    </source>
</reference>
<dbReference type="Pfam" id="PF05659">
    <property type="entry name" value="RPW8"/>
    <property type="match status" value="1"/>
</dbReference>
<evidence type="ECO:0000259" key="4">
    <source>
        <dbReference type="Pfam" id="PF05659"/>
    </source>
</evidence>
<keyword evidence="2" id="KW-0611">Plant defense</keyword>
<dbReference type="Pfam" id="PF00931">
    <property type="entry name" value="NB-ARC"/>
    <property type="match status" value="1"/>
</dbReference>
<organism evidence="5">
    <name type="scientific">Quercus suber</name>
    <name type="common">Cork oak</name>
    <dbReference type="NCBI Taxonomy" id="58331"/>
    <lineage>
        <taxon>Eukaryota</taxon>
        <taxon>Viridiplantae</taxon>
        <taxon>Streptophyta</taxon>
        <taxon>Embryophyta</taxon>
        <taxon>Tracheophyta</taxon>
        <taxon>Spermatophyta</taxon>
        <taxon>Magnoliopsida</taxon>
        <taxon>eudicotyledons</taxon>
        <taxon>Gunneridae</taxon>
        <taxon>Pentapetalae</taxon>
        <taxon>rosids</taxon>
        <taxon>fabids</taxon>
        <taxon>Fagales</taxon>
        <taxon>Fagaceae</taxon>
        <taxon>Quercus</taxon>
    </lineage>
</organism>
<dbReference type="PANTHER" id="PTHR36766">
    <property type="entry name" value="PLANT BROAD-SPECTRUM MILDEW RESISTANCE PROTEIN RPW8"/>
    <property type="match status" value="1"/>
</dbReference>